<evidence type="ECO:0000256" key="1">
    <source>
        <dbReference type="SAM" id="MobiDB-lite"/>
    </source>
</evidence>
<comment type="caution">
    <text evidence="2">The sequence shown here is derived from an EMBL/GenBank/DDBJ whole genome shotgun (WGS) entry which is preliminary data.</text>
</comment>
<feature type="region of interest" description="Disordered" evidence="1">
    <location>
        <begin position="107"/>
        <end position="128"/>
    </location>
</feature>
<evidence type="ECO:0000313" key="3">
    <source>
        <dbReference type="Proteomes" id="UP000559256"/>
    </source>
</evidence>
<name>A0A8H5FKV3_9AGAR</name>
<gene>
    <name evidence="2" type="ORF">D9758_015832</name>
</gene>
<accession>A0A8H5FKV3</accession>
<evidence type="ECO:0000313" key="2">
    <source>
        <dbReference type="EMBL" id="KAF5340529.1"/>
    </source>
</evidence>
<dbReference type="AlphaFoldDB" id="A0A8H5FKV3"/>
<organism evidence="2 3">
    <name type="scientific">Tetrapyrgos nigripes</name>
    <dbReference type="NCBI Taxonomy" id="182062"/>
    <lineage>
        <taxon>Eukaryota</taxon>
        <taxon>Fungi</taxon>
        <taxon>Dikarya</taxon>
        <taxon>Basidiomycota</taxon>
        <taxon>Agaricomycotina</taxon>
        <taxon>Agaricomycetes</taxon>
        <taxon>Agaricomycetidae</taxon>
        <taxon>Agaricales</taxon>
        <taxon>Marasmiineae</taxon>
        <taxon>Marasmiaceae</taxon>
        <taxon>Tetrapyrgos</taxon>
    </lineage>
</organism>
<dbReference type="Proteomes" id="UP000559256">
    <property type="component" value="Unassembled WGS sequence"/>
</dbReference>
<dbReference type="EMBL" id="JAACJM010000174">
    <property type="protein sequence ID" value="KAF5340529.1"/>
    <property type="molecule type" value="Genomic_DNA"/>
</dbReference>
<protein>
    <submittedName>
        <fullName evidence="2">Uncharacterized protein</fullName>
    </submittedName>
</protein>
<proteinExistence type="predicted"/>
<keyword evidence="3" id="KW-1185">Reference proteome</keyword>
<reference evidence="2 3" key="1">
    <citation type="journal article" date="2020" name="ISME J.">
        <title>Uncovering the hidden diversity of litter-decomposition mechanisms in mushroom-forming fungi.</title>
        <authorList>
            <person name="Floudas D."/>
            <person name="Bentzer J."/>
            <person name="Ahren D."/>
            <person name="Johansson T."/>
            <person name="Persson P."/>
            <person name="Tunlid A."/>
        </authorList>
    </citation>
    <scope>NUCLEOTIDE SEQUENCE [LARGE SCALE GENOMIC DNA]</scope>
    <source>
        <strain evidence="2 3">CBS 291.85</strain>
    </source>
</reference>
<sequence>MPRQPASTLLFQPSSFHTSFSPANDLLPTLTIPNPSRKTNNNLTNETIRRCNWEQYGHPDRRQVSMGIAILDIPSRAQTDTTSWHSTELSLVVYYLEWLAVGGLGPGRKRKTVSTQSPLLFSSRDSRM</sequence>